<protein>
    <submittedName>
        <fullName evidence="2">Serpentine type 7TM GPCR chemoreceptor srt domain-containing protein</fullName>
    </submittedName>
</protein>
<dbReference type="EMBL" id="JAKKPZ010000012">
    <property type="protein sequence ID" value="KAI1715028.1"/>
    <property type="molecule type" value="Genomic_DNA"/>
</dbReference>
<sequence length="369" mass="42520">MELHLETTEILWIRPGAPPGERFFIGFLYVVFAVIFFVLQISVLTIFVVYKEYRNNMCYRVMSVISVLDCIQLIIHIYGGFITIYDTNYSTWAEKAILGGISNALCETLLPLDLALAFNRLLVFKTRPLARGIEVAIFYSLIYFSCLFGFVFLCLYMTPYVGRSFSSEAWSRNKSREWTQHIAEIDDWCSLPLVGITLVVYLTLLVVLVIKKRESTHVFDKSKTAYRFLAPAELKLLLQSLIHFSLATSLVVVWRIQDGVLPDNHYTVMTINLFWILYNGINPLLYLCINSIVRRRVFYLWCRRKIIYLEPTISLTKEPNKNVLTINHIAPKTPKSKLMITRSADPLPGRPNSSAPVLRDNVNPFTHRA</sequence>
<feature type="transmembrane region" description="Helical" evidence="1">
    <location>
        <begin position="61"/>
        <end position="85"/>
    </location>
</feature>
<organism evidence="2 3">
    <name type="scientific">Ditylenchus destructor</name>
    <dbReference type="NCBI Taxonomy" id="166010"/>
    <lineage>
        <taxon>Eukaryota</taxon>
        <taxon>Metazoa</taxon>
        <taxon>Ecdysozoa</taxon>
        <taxon>Nematoda</taxon>
        <taxon>Chromadorea</taxon>
        <taxon>Rhabditida</taxon>
        <taxon>Tylenchina</taxon>
        <taxon>Tylenchomorpha</taxon>
        <taxon>Sphaerularioidea</taxon>
        <taxon>Anguinidae</taxon>
        <taxon>Anguininae</taxon>
        <taxon>Ditylenchus</taxon>
    </lineage>
</organism>
<feature type="transmembrane region" description="Helical" evidence="1">
    <location>
        <begin position="268"/>
        <end position="289"/>
    </location>
</feature>
<dbReference type="AlphaFoldDB" id="A0AAD4R4C2"/>
<proteinExistence type="predicted"/>
<evidence type="ECO:0000313" key="3">
    <source>
        <dbReference type="Proteomes" id="UP001201812"/>
    </source>
</evidence>
<comment type="caution">
    <text evidence="2">The sequence shown here is derived from an EMBL/GenBank/DDBJ whole genome shotgun (WGS) entry which is preliminary data.</text>
</comment>
<dbReference type="InterPro" id="IPR019425">
    <property type="entry name" value="7TM_GPCR_serpentine_rcpt_Srt"/>
</dbReference>
<dbReference type="SUPFAM" id="SSF81321">
    <property type="entry name" value="Family A G protein-coupled receptor-like"/>
    <property type="match status" value="1"/>
</dbReference>
<dbReference type="Pfam" id="PF10321">
    <property type="entry name" value="7TM_GPCR_Srt"/>
    <property type="match status" value="1"/>
</dbReference>
<feature type="transmembrane region" description="Helical" evidence="1">
    <location>
        <begin position="236"/>
        <end position="256"/>
    </location>
</feature>
<reference evidence="2" key="1">
    <citation type="submission" date="2022-01" db="EMBL/GenBank/DDBJ databases">
        <title>Genome Sequence Resource for Two Populations of Ditylenchus destructor, the Migratory Endoparasitic Phytonematode.</title>
        <authorList>
            <person name="Zhang H."/>
            <person name="Lin R."/>
            <person name="Xie B."/>
        </authorList>
    </citation>
    <scope>NUCLEOTIDE SEQUENCE</scope>
    <source>
        <strain evidence="2">BazhouSP</strain>
    </source>
</reference>
<keyword evidence="3" id="KW-1185">Reference proteome</keyword>
<name>A0AAD4R4C2_9BILA</name>
<feature type="transmembrane region" description="Helical" evidence="1">
    <location>
        <begin position="97"/>
        <end position="123"/>
    </location>
</feature>
<accession>A0AAD4R4C2</accession>
<feature type="transmembrane region" description="Helical" evidence="1">
    <location>
        <begin position="191"/>
        <end position="210"/>
    </location>
</feature>
<dbReference type="Proteomes" id="UP001201812">
    <property type="component" value="Unassembled WGS sequence"/>
</dbReference>
<dbReference type="PANTHER" id="PTHR23021">
    <property type="entry name" value="SERPENTINE RECEPTOR, CLASS T"/>
    <property type="match status" value="1"/>
</dbReference>
<feature type="transmembrane region" description="Helical" evidence="1">
    <location>
        <begin position="23"/>
        <end position="49"/>
    </location>
</feature>
<feature type="transmembrane region" description="Helical" evidence="1">
    <location>
        <begin position="135"/>
        <end position="158"/>
    </location>
</feature>
<keyword evidence="1" id="KW-0812">Transmembrane</keyword>
<keyword evidence="1" id="KW-0472">Membrane</keyword>
<dbReference type="Gene3D" id="1.20.1070.10">
    <property type="entry name" value="Rhodopsin 7-helix transmembrane proteins"/>
    <property type="match status" value="1"/>
</dbReference>
<evidence type="ECO:0000256" key="1">
    <source>
        <dbReference type="SAM" id="Phobius"/>
    </source>
</evidence>
<evidence type="ECO:0000313" key="2">
    <source>
        <dbReference type="EMBL" id="KAI1715028.1"/>
    </source>
</evidence>
<gene>
    <name evidence="2" type="ORF">DdX_08305</name>
</gene>
<keyword evidence="1" id="KW-1133">Transmembrane helix</keyword>